<organism evidence="3 4">
    <name type="scientific">Zymoseptoria tritici ST99CH_1A5</name>
    <dbReference type="NCBI Taxonomy" id="1276529"/>
    <lineage>
        <taxon>Eukaryota</taxon>
        <taxon>Fungi</taxon>
        <taxon>Dikarya</taxon>
        <taxon>Ascomycota</taxon>
        <taxon>Pezizomycotina</taxon>
        <taxon>Dothideomycetes</taxon>
        <taxon>Dothideomycetidae</taxon>
        <taxon>Mycosphaerellales</taxon>
        <taxon>Mycosphaerellaceae</taxon>
        <taxon>Zymoseptoria</taxon>
    </lineage>
</organism>
<dbReference type="EMBL" id="LT882676">
    <property type="protein sequence ID" value="SMY19186.1"/>
    <property type="molecule type" value="Genomic_DNA"/>
</dbReference>
<gene>
    <name evidence="3" type="ORF">ZT1A5_G621</name>
</gene>
<evidence type="ECO:0000256" key="1">
    <source>
        <dbReference type="SAM" id="MobiDB-lite"/>
    </source>
</evidence>
<evidence type="ECO:0000313" key="4">
    <source>
        <dbReference type="Proteomes" id="UP000215453"/>
    </source>
</evidence>
<feature type="compositionally biased region" description="Low complexity" evidence="1">
    <location>
        <begin position="67"/>
        <end position="76"/>
    </location>
</feature>
<feature type="region of interest" description="Disordered" evidence="1">
    <location>
        <begin position="54"/>
        <end position="123"/>
    </location>
</feature>
<feature type="compositionally biased region" description="Low complexity" evidence="1">
    <location>
        <begin position="112"/>
        <end position="121"/>
    </location>
</feature>
<feature type="transmembrane region" description="Helical" evidence="2">
    <location>
        <begin position="235"/>
        <end position="254"/>
    </location>
</feature>
<dbReference type="Proteomes" id="UP000215453">
    <property type="component" value="Chromosome 1"/>
</dbReference>
<keyword evidence="2" id="KW-0472">Membrane</keyword>
<reference evidence="3 4" key="1">
    <citation type="submission" date="2016-10" db="EMBL/GenBank/DDBJ databases">
        <authorList>
            <person name="Varghese N."/>
        </authorList>
    </citation>
    <scope>NUCLEOTIDE SEQUENCE [LARGE SCALE GENOMIC DNA]</scope>
</reference>
<evidence type="ECO:0000256" key="2">
    <source>
        <dbReference type="SAM" id="Phobius"/>
    </source>
</evidence>
<evidence type="ECO:0000313" key="3">
    <source>
        <dbReference type="EMBL" id="SMY19186.1"/>
    </source>
</evidence>
<protein>
    <submittedName>
        <fullName evidence="3">Uncharacterized protein</fullName>
    </submittedName>
</protein>
<name>A0A1Y6L438_ZYMTR</name>
<feature type="compositionally biased region" description="Low complexity" evidence="1">
    <location>
        <begin position="196"/>
        <end position="206"/>
    </location>
</feature>
<sequence length="350" mass="38571">MATSSRTWTEVGPHDKTDSSEDNADATSSSSLLYTLLPSLVQRRIPKLRSFKKALSDYDQRSRRTRTFSQTSVTSTSPPPSYRSNSQDRDSIDEQPGFLFRSGRRSEPPSRPSTSGTSTPTYLEETRSGVQWRYADPGFALLSLSSHEASTSTRSSHLIRRQYVDGVACVLRGLPSDLSLEEELSLREAFPPSLSPPSLAESSLTLRNPSHGTDITLRSQSESPPSSLHRHVATLTFYLFLAISFITPYISHILQSAYAFDRKNHLSERALAQSVVVADAVGRQAMSMAREMCGWNEGRVGEKMKEVGVYVVQGFSGGVYCGLGEGMVAMGKQRREDGMDCLVRNGAAQR</sequence>
<accession>A0A1Y6L438</accession>
<keyword evidence="2" id="KW-1133">Transmembrane helix</keyword>
<feature type="region of interest" description="Disordered" evidence="1">
    <location>
        <begin position="190"/>
        <end position="224"/>
    </location>
</feature>
<keyword evidence="2" id="KW-0812">Transmembrane</keyword>
<dbReference type="AlphaFoldDB" id="A0A1Y6L438"/>
<proteinExistence type="predicted"/>
<feature type="region of interest" description="Disordered" evidence="1">
    <location>
        <begin position="1"/>
        <end position="29"/>
    </location>
</feature>
<feature type="compositionally biased region" description="Polar residues" evidence="1">
    <location>
        <begin position="207"/>
        <end position="224"/>
    </location>
</feature>